<organism evidence="7">
    <name type="scientific">Timema genevievae</name>
    <name type="common">Walking stick</name>
    <dbReference type="NCBI Taxonomy" id="629358"/>
    <lineage>
        <taxon>Eukaryota</taxon>
        <taxon>Metazoa</taxon>
        <taxon>Ecdysozoa</taxon>
        <taxon>Arthropoda</taxon>
        <taxon>Hexapoda</taxon>
        <taxon>Insecta</taxon>
        <taxon>Pterygota</taxon>
        <taxon>Neoptera</taxon>
        <taxon>Polyneoptera</taxon>
        <taxon>Phasmatodea</taxon>
        <taxon>Timematodea</taxon>
        <taxon>Timematoidea</taxon>
        <taxon>Timematidae</taxon>
        <taxon>Timema</taxon>
    </lineage>
</organism>
<keyword evidence="2 6" id="KW-0812">Transmembrane</keyword>
<dbReference type="Pfam" id="PF01062">
    <property type="entry name" value="Bestrophin"/>
    <property type="match status" value="1"/>
</dbReference>
<dbReference type="GO" id="GO:0005886">
    <property type="term" value="C:plasma membrane"/>
    <property type="evidence" value="ECO:0007669"/>
    <property type="project" value="UniProtKB-SubCell"/>
</dbReference>
<keyword evidence="6" id="KW-0407">Ion channel</keyword>
<feature type="transmembrane region" description="Helical" evidence="6">
    <location>
        <begin position="37"/>
        <end position="55"/>
    </location>
</feature>
<dbReference type="InterPro" id="IPR021134">
    <property type="entry name" value="Bestrophin-like"/>
</dbReference>
<accession>A0A7R9JP58</accession>
<comment type="similarity">
    <text evidence="5 6">Belongs to the anion channel-forming bestrophin (TC 1.A.46) family. Calcium-sensitive chloride channel subfamily.</text>
</comment>
<evidence type="ECO:0000256" key="2">
    <source>
        <dbReference type="ARBA" id="ARBA00022692"/>
    </source>
</evidence>
<feature type="transmembrane region" description="Helical" evidence="6">
    <location>
        <begin position="227"/>
        <end position="253"/>
    </location>
</feature>
<sequence>MTISYSGEVANSSNLGCFWKILCKWKGSVYKLIWRDLLAYLCLYFAISLAYRFALADDQKRTFEKIRLYASQQSESIPMSFVLGFYVSLIVKRWWEQYRLLPWPDSLALFVSAAIPGSEERGRLMRRNIVRYAMLSYVITLQKVSFRVKKRFPTWQHVVDAGLMLDSEKKIFDMMDEKSDMSKYWMPLIWATNIINRARKENLIASDHLVQTMLMELSDIRRRLGSLIGYDTVCVPLVYTQVVTLSVYMYFLSALMGRQFVEDEHSTTDYPDMYFPLFTVLQFFFYIGWLKVAEVLINPFGEDDDDIELNWLIDRHIKRLMEDLFFVEEVYSPPSSFILQRRAEGFLAPVTPNLDTNNSLQRPRPGADNTADTIMSAVSLYHRDRCLMTLEHLGVARSKLLEKGREGLEEQAH</sequence>
<evidence type="ECO:0000256" key="1">
    <source>
        <dbReference type="ARBA" id="ARBA00004370"/>
    </source>
</evidence>
<keyword evidence="6" id="KW-0813">Transport</keyword>
<dbReference type="GO" id="GO:0034707">
    <property type="term" value="C:chloride channel complex"/>
    <property type="evidence" value="ECO:0007669"/>
    <property type="project" value="UniProtKB-KW"/>
</dbReference>
<keyword evidence="6" id="KW-0869">Chloride channel</keyword>
<comment type="function">
    <text evidence="6">Forms chloride channels.</text>
</comment>
<dbReference type="PANTHER" id="PTHR10736">
    <property type="entry name" value="BESTROPHIN"/>
    <property type="match status" value="1"/>
</dbReference>
<dbReference type="EMBL" id="OE839292">
    <property type="protein sequence ID" value="CAD7586579.1"/>
    <property type="molecule type" value="Genomic_DNA"/>
</dbReference>
<evidence type="ECO:0000256" key="5">
    <source>
        <dbReference type="ARBA" id="ARBA00034769"/>
    </source>
</evidence>
<comment type="subcellular location">
    <subcellularLocation>
        <location evidence="6">Cell membrane</location>
        <topology evidence="6">Multi-pass membrane protein</topology>
    </subcellularLocation>
    <subcellularLocation>
        <location evidence="1">Membrane</location>
    </subcellularLocation>
</comment>
<gene>
    <name evidence="7" type="ORF">TGEB3V08_LOCUS911</name>
</gene>
<evidence type="ECO:0000256" key="3">
    <source>
        <dbReference type="ARBA" id="ARBA00022989"/>
    </source>
</evidence>
<evidence type="ECO:0000256" key="6">
    <source>
        <dbReference type="RuleBase" id="RU363126"/>
    </source>
</evidence>
<dbReference type="PANTHER" id="PTHR10736:SF11">
    <property type="entry name" value="BESTROPHIN 2"/>
    <property type="match status" value="1"/>
</dbReference>
<keyword evidence="3 6" id="KW-1133">Transmembrane helix</keyword>
<evidence type="ECO:0000256" key="4">
    <source>
        <dbReference type="ARBA" id="ARBA00023136"/>
    </source>
</evidence>
<reference evidence="7" key="1">
    <citation type="submission" date="2020-11" db="EMBL/GenBank/DDBJ databases">
        <authorList>
            <person name="Tran Van P."/>
        </authorList>
    </citation>
    <scope>NUCLEOTIDE SEQUENCE</scope>
</reference>
<evidence type="ECO:0000313" key="7">
    <source>
        <dbReference type="EMBL" id="CAD7586579.1"/>
    </source>
</evidence>
<keyword evidence="6" id="KW-0868">Chloride</keyword>
<keyword evidence="6" id="KW-0406">Ion transport</keyword>
<keyword evidence="6" id="KW-1003">Cell membrane</keyword>
<keyword evidence="4 6" id="KW-0472">Membrane</keyword>
<dbReference type="GO" id="GO:0005254">
    <property type="term" value="F:chloride channel activity"/>
    <property type="evidence" value="ECO:0007669"/>
    <property type="project" value="UniProtKB-KW"/>
</dbReference>
<dbReference type="AlphaFoldDB" id="A0A7R9JP58"/>
<proteinExistence type="inferred from homology"/>
<dbReference type="InterPro" id="IPR000615">
    <property type="entry name" value="Bestrophin"/>
</dbReference>
<feature type="transmembrane region" description="Helical" evidence="6">
    <location>
        <begin position="273"/>
        <end position="290"/>
    </location>
</feature>
<name>A0A7R9JP58_TIMGE</name>
<protein>
    <recommendedName>
        <fullName evidence="6">Bestrophin homolog</fullName>
    </recommendedName>
</protein>